<evidence type="ECO:0000313" key="4">
    <source>
        <dbReference type="EMBL" id="KAK8852474.1"/>
    </source>
</evidence>
<evidence type="ECO:0000256" key="3">
    <source>
        <dbReference type="SAM" id="MobiDB-lite"/>
    </source>
</evidence>
<reference evidence="4 5" key="1">
    <citation type="submission" date="2024-04" db="EMBL/GenBank/DDBJ databases">
        <title>Tritrichomonas musculus Genome.</title>
        <authorList>
            <person name="Alves-Ferreira E."/>
            <person name="Grigg M."/>
            <person name="Lorenzi H."/>
            <person name="Galac M."/>
        </authorList>
    </citation>
    <scope>NUCLEOTIDE SEQUENCE [LARGE SCALE GENOMIC DNA]</scope>
    <source>
        <strain evidence="4 5">EAF2021</strain>
    </source>
</reference>
<evidence type="ECO:0000256" key="1">
    <source>
        <dbReference type="ARBA" id="ARBA00022737"/>
    </source>
</evidence>
<feature type="compositionally biased region" description="Low complexity" evidence="3">
    <location>
        <begin position="1005"/>
        <end position="1019"/>
    </location>
</feature>
<gene>
    <name evidence="4" type="ORF">M9Y10_017450</name>
</gene>
<name>A0ABR2HV88_9EUKA</name>
<feature type="compositionally biased region" description="Polar residues" evidence="3">
    <location>
        <begin position="942"/>
        <end position="955"/>
    </location>
</feature>
<feature type="compositionally biased region" description="Acidic residues" evidence="3">
    <location>
        <begin position="3240"/>
        <end position="3249"/>
    </location>
</feature>
<evidence type="ECO:0008006" key="6">
    <source>
        <dbReference type="Google" id="ProtNLM"/>
    </source>
</evidence>
<sequence length="4102" mass="472997">MEKRAISSSIDDFFKSRQKSFLDSLERILDSISSDELIKQMFHNKNAANYLPSRITEIISNILHEDRENYIQRLTERLQSYENFDNSTYNRSTFARQDRKKLNRDLKTIKTINNSIHSTVNNFSNDIRIILNKARNSVSRTIDSLVHDNGQLKNRLDYLNKQTKNLSRDNEDLRRQLSISQDNLLRSQKQHRELTEILESKENDLANMKNLNYSLSSTISKTAPYSNDNNSFSPPSPFQKKKSKSNSFLMNNDFNDGFNNNNDNDLLTEYKQKLDAAYQQIANLKSQLQINDQGELMQSFVYASETIKSKDQQIQDLQNHIKKLKNEIQSLGNQIQALTAQGASPTKRVTFQDLNKNDDRYCSYEEFEHIMHERNDLADQLEALQSESFKSDKQKKQLESKINDLLQQKSTSERQYQIQIQELQEKNEQLSMSLKDSSSIGNLLNKERSENEKKELTIRQKDSLIQSLTQENAKLIGQFTVLSKIDEQSKSKQDFSVEVLLDSANFDSQQRSIIMKIFNESQKRNDQKLAKYEQALKNKIKSENALKQDIEKASQTVDNHQKLIEEKQKQIEDLNVSSSQLKDIRNQNESKIFELNSKIASLEATIRELQSNVANKQKQIDDFRPIFESFKQQKESLEEKINQIQRDNSIEIQRLQGINSDISEQSIIKEREAEKAQRTNKQLSEEIEKVHTQNEQLLLINQQSQETINLNKNLIQKLESYKKAHQESKKQLTILAASNQQLQNKLKAKRSQVSQQVELIDKLQKTIDSVSNEKNALITDLQTKTKQLEEENIILKSNLNMSLNNMNRQSEFNNSGFMNNNNSRLMGNSQSLMNNNNNNSSMERDDSALRSLQKQLEMSQVSKDAAEKQLSALQTENESLLNTIKQSENENEKLNQSIAELNSSLSKSQLENQKQIDENNKLQNENRKLQYEKEQHQEENNKLQSTNNKLQMSYERQQEENSKLQSSNKQLQKLNSRQQEENSKLQSSNKQLQKLNSRQQEENSKLQSSNKQLQKLNSKQQEEINKLHDDIDKNKRTYERQTDENSRLKRANEQQIEENNKLRMTNEKQNDENNKLQYENQKQKDENNKIQFELTKLQKINEKQNDEISKLQNDFEKQKDENYKLHNEINKLQRINEKQIDENNKLLKTNENQHKENEQLSNVNEKQSEEINELHKANDLLQRELQVKSKQSENQASMIVELQSQNQSLNNTIQKVLKKSARIVPVNEVTQVPSKLEELNNVIVRIKELLNLKKSDDVVSSIVNLLKQIQNACQNLNIRDTNDFPNATLILAKEIEENRKFKNEFSKREQKISSVLHSTYSFEAIPEILVRYQKLEQEINNILRSSNSSSIIPGIQSLVQFESTIEKTLGSSTKEEAMKEIAQLKSNEKIIEKILGVEDMNKIPRTIEDLYNDVQQLKKCLVIEDFHTAVPVFNQVYLSLKKALKNSESFERIFSLISEIVTASKQVNKMLQTENLEESVQVIQTMKDTISKTESEIDHKLIEGESLPEKVSQLTNRNKILHQAISILNVDDHNSVVGAIQLLLEQFNQVKAIVINGKSLPIPTSPIFSKSSKSSKFSRVSSNADNQEIIQEVVSMKNEVLNLAQMLDVSEDSIVPKVAELLDHLKQISSTFTDSLSSSRSNSSSFYEEIINLINKQNQQILKISEILSTDPERIVESVNKMNHQVRKISEIISPNEDHLHNESLVEVIQKQNQQLKKISETISPKEDYLHNDNLVDIILKQNQQLKKISETISPNEDYLKSDTFVDSVIKQNLLLKRISDIISPNEDFFKNDALFNIILKQNQQLKKISDTISPDEDYLKNDSFVEAVIKQNQQLKKITEIISSNEEFSRNEGLVDLVLKQNQQLKKISEVYNDSEDFIDEIIQQNQQIKSISEIYSPSDDIVNDVLQDHQQILKINEIYPDSSNIVDDIASNNLILQKIAAKLAKGNEHNRSPKKKNDFNDLVTEVSSIKKQIKQISKIIQTPADSIVNKIDELHSENLKNNEVIQKAFQIINTEAPEEIYEALESYSNIIKILKIDQNVPQKVNEMKSIIEETTSILPQISNDKKASKKKNIENNVDLVSQAKSTVNHLNFLSDVIHNITELVNNNNSDNDSYSEDDMKSPDSLYSKIENLKKNSESMNGVLLSIQEKLSNNDLSSIEDEIDLIQEDLNVKNMLLNSVASSISSNWEQIKPNDLKEIHQSNQSSSNSPIKRKLSQSKTVNDVKINQFEKIYEKFVELKKQFDLTIKQNQTESMNKESPTRNKSQKKDLLTSITNAIQIIQDKSNLIQQLTQIVKNSNKSNDEIEEEEEDVEEDDKKPSYLIQKVSSMVETINGISGVLNTRGNETELTKNVQELVDRLNMNEATVSLQSFEFQTLSSKVDMNEGLIGKLCQLTNTNDTNSLTRRVFELEKEHKTLSKLFDSEDVTSQTKSIWLILTSISHIIDVEKSKLPEEIQKVVNENQRLTECTNQIDSVLFTEYNNYNNRSQSQIPSQSFALNDRLRMMPMKVQQLLNERDSLRNNVEQIKEAINEPEEFIEKVQNLFQREVKIEQILNVANTSSSSELNEIIPEMIAKLSDFHENVLQLIKPQNKENAIDDISALINDNEERKKIMDSIAQIISHDNERTEDLADLDNENEEQNIDLVNEIQNLHEANIQMKRYIDELSLVAEVNPKKKIKKVKLNNSNDNLNQNMTMTIKPKQQQRQQSSNFFSFSPIRPKQAQTMTPIIKQQTSQQKRNSNKDLMQVVRELKDKEREIIEIVGKKYENNYISQISQMKNALNSIHQLIFDSVFEEEEEENEETNINMNSFQTIEPIEEEEDNNKYDSYIKKISENISELTKMKAELEYIQKTTNNDSNYIQKVGNVFDQMRQIRKTLNADKESAIPQLVSDLVKTKDSIDQILTTSKQMVSTEAIERSQSSLNNTKNISKTVNASTQTMEISDSKLFESDLPSRVQEVVDMNIEFQEQISEICSILPESENVIAEVRQMKENEDKLKKIFKSENLVQSATELTEIKQSIESILNDTDYGKDNQNNLVSFISQLVSENEQRKHIIQQVQKETDEENDYIDKIKQLKQDESKLQEILKSRTELPTIAAKYVNTVDSISQIIFERNESESDSENENDNQFEKVPQIDHSNLINEVQTIFDSFNKMKKELNDLNSIMDLNQQGNSVSTNKELIKATKEMKKRESELKSILKTDDLISQANRLTQTIKDIQKSVKNYESQATKEIENKGVITNPESDDDDDEEDEINYDELPNQIEDNLSMLLNSRLAILRVQKVTNETENYEEKINNVMSLHKKIDSILNSSEYLPFSPVTLKNMPSAIEYLVETQNEVCEILSSIEFKEKDDQSNENKTVPKTSKSTATTDIKKKEQKVLQIPSKVQILAEKAKILDSINEDYLNKDDDSSIPDQVSLLTNNTKVLISMGNTLKLKKPQQILEKVVNQFELINQLKQMLGSENVVKTVDSIQKENLQLKETNSKINEILFAFNQSSSNTGQLNSPPDTLNEEGMIEEIQTMINTISELSNERQTIVRIVNNENPIEEIESLQNLRENLQQLLPRKGIIPEVQKLLQTSQIASKSAKMLGCQNSEFIPEKIGEMKENLKRLEEETENLNDVLKSNSMSNSITIVKNLTSLLHDPEDLNEEVSNLIESLKKCQQELSNRETQERATINELQTSLMQVMRLTDQKTASDAIGQVEENEETIKKLQKVLQVSEPSQISPRIDSLLSERAKIIMNIDTNYINRDPTAKPSPTAAANANATNEFDFGLENSSEETNSVSSFIYLENDELPQCIYNMKRGIRENENILKRVAEIIKHDSNESNKKNNGNNGQNTKLIDFNQIPRVVAEICQSSQLIKSIHTIMTDQDISDQMPETIQKLIQDSAELTVLTKENDELKRNYEDVCNFVKRLLSIIMEGHLPQKMKFPIPLKAKDKLLEFLRSFKKRSDRNAADVKVILKRASTNGYRDNDLIEAVNCIVDESIAFEKQQNNEDMHEKTKSLKQIIERQNSQYHQMMSENKQAIQDLKDKIELLQRQASEKDAKNFQESQVKAEKLAEANADLDKEKRIHEELIRFISKQSIDTDFLSVNLPVNEMRVIFQYSK</sequence>
<feature type="coiled-coil region" evidence="2">
    <location>
        <begin position="529"/>
        <end position="798"/>
    </location>
</feature>
<feature type="coiled-coil region" evidence="2">
    <location>
        <begin position="2631"/>
        <end position="2665"/>
    </location>
</feature>
<feature type="compositionally biased region" description="Basic and acidic residues" evidence="3">
    <location>
        <begin position="931"/>
        <end position="941"/>
    </location>
</feature>
<organism evidence="4 5">
    <name type="scientific">Tritrichomonas musculus</name>
    <dbReference type="NCBI Taxonomy" id="1915356"/>
    <lineage>
        <taxon>Eukaryota</taxon>
        <taxon>Metamonada</taxon>
        <taxon>Parabasalia</taxon>
        <taxon>Tritrichomonadida</taxon>
        <taxon>Tritrichomonadidae</taxon>
        <taxon>Tritrichomonas</taxon>
    </lineage>
</organism>
<evidence type="ECO:0000256" key="2">
    <source>
        <dbReference type="SAM" id="Coils"/>
    </source>
</evidence>
<comment type="caution">
    <text evidence="4">The sequence shown here is derived from an EMBL/GenBank/DDBJ whole genome shotgun (WGS) entry which is preliminary data.</text>
</comment>
<feature type="region of interest" description="Disordered" evidence="3">
    <location>
        <begin position="3347"/>
        <end position="3366"/>
    </location>
</feature>
<feature type="compositionally biased region" description="Basic and acidic residues" evidence="3">
    <location>
        <begin position="1020"/>
        <end position="1073"/>
    </location>
</feature>
<keyword evidence="2" id="KW-0175">Coiled coil</keyword>
<feature type="compositionally biased region" description="Polar residues" evidence="3">
    <location>
        <begin position="3353"/>
        <end position="3366"/>
    </location>
</feature>
<dbReference type="EMBL" id="JAPFFF010000023">
    <property type="protein sequence ID" value="KAK8852474.1"/>
    <property type="molecule type" value="Genomic_DNA"/>
</dbReference>
<feature type="compositionally biased region" description="Low complexity" evidence="3">
    <location>
        <begin position="810"/>
        <end position="841"/>
    </location>
</feature>
<feature type="region of interest" description="Disordered" evidence="3">
    <location>
        <begin position="224"/>
        <end position="260"/>
    </location>
</feature>
<evidence type="ECO:0000313" key="5">
    <source>
        <dbReference type="Proteomes" id="UP001470230"/>
    </source>
</evidence>
<feature type="region of interest" description="Disordered" evidence="3">
    <location>
        <begin position="931"/>
        <end position="1073"/>
    </location>
</feature>
<accession>A0ABR2HV88</accession>
<feature type="region of interest" description="Disordered" evidence="3">
    <location>
        <begin position="3230"/>
        <end position="3249"/>
    </location>
</feature>
<dbReference type="Proteomes" id="UP001470230">
    <property type="component" value="Unassembled WGS sequence"/>
</dbReference>
<keyword evidence="1" id="KW-0677">Repeat</keyword>
<feature type="compositionally biased region" description="Polar residues" evidence="3">
    <location>
        <begin position="963"/>
        <end position="977"/>
    </location>
</feature>
<feature type="coiled-coil region" evidence="2">
    <location>
        <begin position="267"/>
        <end position="341"/>
    </location>
</feature>
<feature type="compositionally biased region" description="Low complexity" evidence="3">
    <location>
        <begin position="245"/>
        <end position="260"/>
    </location>
</feature>
<dbReference type="PANTHER" id="PTHR45972">
    <property type="entry name" value="BTB_2 DOMAIN-CONTAINING PROTEIN"/>
    <property type="match status" value="1"/>
</dbReference>
<feature type="region of interest" description="Disordered" evidence="3">
    <location>
        <begin position="810"/>
        <end position="848"/>
    </location>
</feature>
<dbReference type="PANTHER" id="PTHR45972:SF4">
    <property type="entry name" value="KELCH REPEAT-CONTAINING PROTEIN"/>
    <property type="match status" value="1"/>
</dbReference>
<dbReference type="InterPro" id="IPR052310">
    <property type="entry name" value="Kelch/BTB_domain_protein"/>
</dbReference>
<keyword evidence="5" id="KW-1185">Reference proteome</keyword>
<feature type="compositionally biased region" description="Polar residues" evidence="3">
    <location>
        <begin position="984"/>
        <end position="998"/>
    </location>
</feature>
<feature type="coiled-coil region" evidence="2">
    <location>
        <begin position="2289"/>
        <end position="2319"/>
    </location>
</feature>
<proteinExistence type="predicted"/>
<feature type="coiled-coil region" evidence="2">
    <location>
        <begin position="156"/>
        <end position="211"/>
    </location>
</feature>
<feature type="coiled-coil region" evidence="2">
    <location>
        <begin position="367"/>
        <end position="440"/>
    </location>
</feature>
<protein>
    <recommendedName>
        <fullName evidence="6">Viral A-type inclusion protein</fullName>
    </recommendedName>
</protein>
<feature type="coiled-coil region" evidence="2">
    <location>
        <begin position="4004"/>
        <end position="4071"/>
    </location>
</feature>